<feature type="domain" description="Glycosyltransferase 2-like" evidence="3">
    <location>
        <begin position="5"/>
        <end position="145"/>
    </location>
</feature>
<dbReference type="InterPro" id="IPR029044">
    <property type="entry name" value="Nucleotide-diphossugar_trans"/>
</dbReference>
<evidence type="ECO:0000256" key="2">
    <source>
        <dbReference type="ARBA" id="ARBA00022679"/>
    </source>
</evidence>
<organism evidence="4 5">
    <name type="scientific">Dorea ammoniilytica</name>
    <dbReference type="NCBI Taxonomy" id="2981788"/>
    <lineage>
        <taxon>Bacteria</taxon>
        <taxon>Bacillati</taxon>
        <taxon>Bacillota</taxon>
        <taxon>Clostridia</taxon>
        <taxon>Lachnospirales</taxon>
        <taxon>Lachnospiraceae</taxon>
        <taxon>Dorea</taxon>
    </lineage>
</organism>
<proteinExistence type="predicted"/>
<dbReference type="EMBL" id="JAOQJV010000009">
    <property type="protein sequence ID" value="MCU6700185.1"/>
    <property type="molecule type" value="Genomic_DNA"/>
</dbReference>
<dbReference type="PANTHER" id="PTHR22916">
    <property type="entry name" value="GLYCOSYLTRANSFERASE"/>
    <property type="match status" value="1"/>
</dbReference>
<dbReference type="InterPro" id="IPR001173">
    <property type="entry name" value="Glyco_trans_2-like"/>
</dbReference>
<dbReference type="Proteomes" id="UP001207605">
    <property type="component" value="Unassembled WGS sequence"/>
</dbReference>
<keyword evidence="1 4" id="KW-0328">Glycosyltransferase</keyword>
<dbReference type="RefSeq" id="WP_262581632.1">
    <property type="nucleotide sequence ID" value="NZ_JAOQJV010000009.1"/>
</dbReference>
<protein>
    <submittedName>
        <fullName evidence="4">Glycosyltransferase</fullName>
        <ecNumber evidence="4">2.4.-.-</ecNumber>
    </submittedName>
</protein>
<sequence length="352" mass="41361">MDKISVIIPIYKIKEEYLRACIESVQKQTYSNLEIILVDDGSPDQCGEICDEYQKADSRIVVIHQKNQGVSAARNHGIEEAAGTWIAFVDADDWIEPDMLEKALRKAENEQVDMVVWNLFYNLPDEQKVRHNYSKSITVKDPELLEKINLNFLRTISLNKNEIRIPTLESPTCHIFKSGIIKQHMIQYDTSLKQGEDKLFNYEYHMHIQSFAYINEPLYHYRQYMESTTHTFFAGNADTSTRILKKYYALEPRIKTDAKYRNTYNVRVGMIAYFLIGKYFLNPNNTLPGNKFQEFKALMRTEPWKSAIPQMDLREMSLSVNKVKFWMLKHGLHRGVFAYYRLTKLVKKLVRI</sequence>
<accession>A0ABT2S6H3</accession>
<dbReference type="PANTHER" id="PTHR22916:SF51">
    <property type="entry name" value="GLYCOSYLTRANSFERASE EPSH-RELATED"/>
    <property type="match status" value="1"/>
</dbReference>
<evidence type="ECO:0000313" key="4">
    <source>
        <dbReference type="EMBL" id="MCU6700185.1"/>
    </source>
</evidence>
<name>A0ABT2S6H3_9FIRM</name>
<dbReference type="EC" id="2.4.-.-" evidence="4"/>
<evidence type="ECO:0000313" key="5">
    <source>
        <dbReference type="Proteomes" id="UP001207605"/>
    </source>
</evidence>
<comment type="caution">
    <text evidence="4">The sequence shown here is derived from an EMBL/GenBank/DDBJ whole genome shotgun (WGS) entry which is preliminary data.</text>
</comment>
<dbReference type="SUPFAM" id="SSF53448">
    <property type="entry name" value="Nucleotide-diphospho-sugar transferases"/>
    <property type="match status" value="1"/>
</dbReference>
<dbReference type="GO" id="GO:0016757">
    <property type="term" value="F:glycosyltransferase activity"/>
    <property type="evidence" value="ECO:0007669"/>
    <property type="project" value="UniProtKB-KW"/>
</dbReference>
<dbReference type="Gene3D" id="3.90.550.10">
    <property type="entry name" value="Spore Coat Polysaccharide Biosynthesis Protein SpsA, Chain A"/>
    <property type="match status" value="1"/>
</dbReference>
<gene>
    <name evidence="4" type="ORF">OCV65_08090</name>
</gene>
<evidence type="ECO:0000256" key="1">
    <source>
        <dbReference type="ARBA" id="ARBA00022676"/>
    </source>
</evidence>
<evidence type="ECO:0000259" key="3">
    <source>
        <dbReference type="Pfam" id="PF00535"/>
    </source>
</evidence>
<dbReference type="Pfam" id="PF00535">
    <property type="entry name" value="Glycos_transf_2"/>
    <property type="match status" value="1"/>
</dbReference>
<keyword evidence="2 4" id="KW-0808">Transferase</keyword>
<reference evidence="4 5" key="1">
    <citation type="journal article" date="2021" name="ISME Commun">
        <title>Automated analysis of genomic sequences facilitates high-throughput and comprehensive description of bacteria.</title>
        <authorList>
            <person name="Hitch T.C.A."/>
        </authorList>
    </citation>
    <scope>NUCLEOTIDE SEQUENCE [LARGE SCALE GENOMIC DNA]</scope>
    <source>
        <strain evidence="4 5">Sanger_02</strain>
    </source>
</reference>
<dbReference type="CDD" id="cd00761">
    <property type="entry name" value="Glyco_tranf_GTA_type"/>
    <property type="match status" value="1"/>
</dbReference>
<keyword evidence="5" id="KW-1185">Reference proteome</keyword>